<evidence type="ECO:0000313" key="3">
    <source>
        <dbReference type="Proteomes" id="UP000694545"/>
    </source>
</evidence>
<name>A0A8D2IXF0_VARKO</name>
<reference evidence="2" key="2">
    <citation type="submission" date="2025-09" db="UniProtKB">
        <authorList>
            <consortium name="Ensembl"/>
        </authorList>
    </citation>
    <scope>IDENTIFICATION</scope>
</reference>
<dbReference type="Proteomes" id="UP000694545">
    <property type="component" value="Unplaced"/>
</dbReference>
<dbReference type="AlphaFoldDB" id="A0A8D2IXF0"/>
<accession>A0A8D2IXF0</accession>
<reference evidence="2" key="1">
    <citation type="submission" date="2025-08" db="UniProtKB">
        <authorList>
            <consortium name="Ensembl"/>
        </authorList>
    </citation>
    <scope>IDENTIFICATION</scope>
</reference>
<protein>
    <submittedName>
        <fullName evidence="2">Uncharacterized protein</fullName>
    </submittedName>
</protein>
<keyword evidence="3" id="KW-1185">Reference proteome</keyword>
<evidence type="ECO:0000256" key="1">
    <source>
        <dbReference type="SAM" id="MobiDB-lite"/>
    </source>
</evidence>
<feature type="compositionally biased region" description="Basic residues" evidence="1">
    <location>
        <begin position="1"/>
        <end position="10"/>
    </location>
</feature>
<dbReference type="Ensembl" id="ENSVKKT00000000825.1">
    <property type="protein sequence ID" value="ENSVKKP00000000795.1"/>
    <property type="gene ID" value="ENSVKKG00000000684.1"/>
</dbReference>
<evidence type="ECO:0000313" key="2">
    <source>
        <dbReference type="Ensembl" id="ENSVKKP00000000795.1"/>
    </source>
</evidence>
<feature type="region of interest" description="Disordered" evidence="1">
    <location>
        <begin position="1"/>
        <end position="21"/>
    </location>
</feature>
<organism evidence="2 3">
    <name type="scientific">Varanus komodoensis</name>
    <name type="common">Komodo dragon</name>
    <dbReference type="NCBI Taxonomy" id="61221"/>
    <lineage>
        <taxon>Eukaryota</taxon>
        <taxon>Metazoa</taxon>
        <taxon>Chordata</taxon>
        <taxon>Craniata</taxon>
        <taxon>Vertebrata</taxon>
        <taxon>Euteleostomi</taxon>
        <taxon>Lepidosauria</taxon>
        <taxon>Squamata</taxon>
        <taxon>Bifurcata</taxon>
        <taxon>Unidentata</taxon>
        <taxon>Episquamata</taxon>
        <taxon>Toxicofera</taxon>
        <taxon>Anguimorpha</taxon>
        <taxon>Paleoanguimorpha</taxon>
        <taxon>Varanoidea</taxon>
        <taxon>Varanidae</taxon>
        <taxon>Varanus</taxon>
    </lineage>
</organism>
<sequence>PTHPITKAHPHSVSGQIWGPDPQNKKTAHIYIGKYMCLIRNIYTFSRRQLINLLLAFGKELCNVLN</sequence>
<proteinExistence type="predicted"/>